<accession>A0ABT0Y3B2</accession>
<name>A0ABT0Y3B2_9ACTN</name>
<comment type="caution">
    <text evidence="1">The sequence shown here is derived from an EMBL/GenBank/DDBJ whole genome shotgun (WGS) entry which is preliminary data.</text>
</comment>
<evidence type="ECO:0000313" key="2">
    <source>
        <dbReference type="Proteomes" id="UP001523216"/>
    </source>
</evidence>
<protein>
    <submittedName>
        <fullName evidence="1">DUF2191 domain-containing protein</fullName>
    </submittedName>
</protein>
<dbReference type="EMBL" id="JAMQOL010000032">
    <property type="protein sequence ID" value="MCM4080536.1"/>
    <property type="molecule type" value="Genomic_DNA"/>
</dbReference>
<organism evidence="1 2">
    <name type="scientific">Paractinoplanes hotanensis</name>
    <dbReference type="NCBI Taxonomy" id="2906497"/>
    <lineage>
        <taxon>Bacteria</taxon>
        <taxon>Bacillati</taxon>
        <taxon>Actinomycetota</taxon>
        <taxon>Actinomycetes</taxon>
        <taxon>Micromonosporales</taxon>
        <taxon>Micromonosporaceae</taxon>
        <taxon>Paractinoplanes</taxon>
    </lineage>
</organism>
<keyword evidence="2" id="KW-1185">Reference proteome</keyword>
<sequence>MSATKIKIEVEIDREVLAFAARMFGTETHEKTVEAAVQDAADQQRRGEAFERLGKMGDAGDFDILLDKRNYRI</sequence>
<gene>
    <name evidence="1" type="ORF">LXN57_23425</name>
</gene>
<dbReference type="Proteomes" id="UP001523216">
    <property type="component" value="Unassembled WGS sequence"/>
</dbReference>
<proteinExistence type="predicted"/>
<reference evidence="1 2" key="1">
    <citation type="submission" date="2022-06" db="EMBL/GenBank/DDBJ databases">
        <title>Actinoplanes abujensis sp. nov., isolated from Nigerian arid soil.</title>
        <authorList>
            <person name="Ding P."/>
        </authorList>
    </citation>
    <scope>NUCLEOTIDE SEQUENCE [LARGE SCALE GENOMIC DNA]</scope>
    <source>
        <strain evidence="2">TRM88002</strain>
    </source>
</reference>
<dbReference type="RefSeq" id="WP_251800320.1">
    <property type="nucleotide sequence ID" value="NZ_JAMQOL010000032.1"/>
</dbReference>
<evidence type="ECO:0000313" key="1">
    <source>
        <dbReference type="EMBL" id="MCM4080536.1"/>
    </source>
</evidence>